<evidence type="ECO:0000256" key="1">
    <source>
        <dbReference type="SAM" id="SignalP"/>
    </source>
</evidence>
<reference evidence="3" key="1">
    <citation type="journal article" date="2014" name="Int. J. Syst. Evol. Microbiol.">
        <title>Complete genome sequence of Corynebacterium casei LMG S-19264T (=DSM 44701T), isolated from a smear-ripened cheese.</title>
        <authorList>
            <consortium name="US DOE Joint Genome Institute (JGI-PGF)"/>
            <person name="Walter F."/>
            <person name="Albersmeier A."/>
            <person name="Kalinowski J."/>
            <person name="Ruckert C."/>
        </authorList>
    </citation>
    <scope>NUCLEOTIDE SEQUENCE</scope>
    <source>
        <strain evidence="3">CGMCC 1.12506</strain>
    </source>
</reference>
<keyword evidence="1" id="KW-0732">Signal</keyword>
<reference evidence="3" key="2">
    <citation type="submission" date="2020-09" db="EMBL/GenBank/DDBJ databases">
        <authorList>
            <person name="Sun Q."/>
            <person name="Zhou Y."/>
        </authorList>
    </citation>
    <scope>NUCLEOTIDE SEQUENCE</scope>
    <source>
        <strain evidence="3">CGMCC 1.12506</strain>
    </source>
</reference>
<evidence type="ECO:0000313" key="3">
    <source>
        <dbReference type="EMBL" id="GGD17120.1"/>
    </source>
</evidence>
<comment type="caution">
    <text evidence="3">The sequence shown here is derived from an EMBL/GenBank/DDBJ whole genome shotgun (WGS) entry which is preliminary data.</text>
</comment>
<protein>
    <recommendedName>
        <fullName evidence="2">DUF5689 domain-containing protein</fullName>
    </recommendedName>
</protein>
<sequence>MKTTFLKTILLVVAAGFVSSCVNDDDYSIPNFNCVDPNLTANKTVQSMYDMASSTIQQFPENVTQDDILEAYVVSSDRGGNFFKSLSLQTLGTDSTPPLGFSIPVDVTSLFTIFEPGRKVYVKLNKRYYNITNGSLIIGELFLNSSGNASVGRISANTYGNTIVRSCEVRSEEDFVRTLTVNEAKQDANLNTLIELNNVQFVDAAVGSTYYNPNNQVGGATNHLLSDTSGNTTIFRTSSFARYAGNVVPGESGKIRGIMTKFGSDYQFVARTFDDIQLTNPRFDVDFAPPLVGDNVTFLSTLNETFESYTAGSNTTGQNNFPMYINDALVGNAYWRCRSNGTPANKFIQMTAFGTGQNVKTYFIVPVDFTNANSFSFQSRASFFAGAVLKVYYSTAYTIGGVVNPADLTDITSNFAISAANNATGPFTPSGVWTIPGTLTGNGFILFEYTGSATSTPALTTNMDLDNIVIN</sequence>
<name>A0A916XWB2_9FLAO</name>
<dbReference type="AlphaFoldDB" id="A0A916XWB2"/>
<evidence type="ECO:0000313" key="4">
    <source>
        <dbReference type="Proteomes" id="UP000625735"/>
    </source>
</evidence>
<dbReference type="PROSITE" id="PS51257">
    <property type="entry name" value="PROKAR_LIPOPROTEIN"/>
    <property type="match status" value="1"/>
</dbReference>
<dbReference type="Proteomes" id="UP000625735">
    <property type="component" value="Unassembled WGS sequence"/>
</dbReference>
<keyword evidence="4" id="KW-1185">Reference proteome</keyword>
<accession>A0A916XWB2</accession>
<dbReference type="EMBL" id="BMFG01000002">
    <property type="protein sequence ID" value="GGD17120.1"/>
    <property type="molecule type" value="Genomic_DNA"/>
</dbReference>
<gene>
    <name evidence="3" type="ORF">GCM10011343_04850</name>
</gene>
<proteinExistence type="predicted"/>
<dbReference type="InterPro" id="IPR043744">
    <property type="entry name" value="DUF5689"/>
</dbReference>
<organism evidence="3 4">
    <name type="scientific">Flavobacterium orientale</name>
    <dbReference type="NCBI Taxonomy" id="1756020"/>
    <lineage>
        <taxon>Bacteria</taxon>
        <taxon>Pseudomonadati</taxon>
        <taxon>Bacteroidota</taxon>
        <taxon>Flavobacteriia</taxon>
        <taxon>Flavobacteriales</taxon>
        <taxon>Flavobacteriaceae</taxon>
        <taxon>Flavobacterium</taxon>
    </lineage>
</organism>
<feature type="domain" description="DUF5689" evidence="2">
    <location>
        <begin position="41"/>
        <end position="276"/>
    </location>
</feature>
<feature type="chain" id="PRO_5036719126" description="DUF5689 domain-containing protein" evidence="1">
    <location>
        <begin position="25"/>
        <end position="471"/>
    </location>
</feature>
<dbReference type="Pfam" id="PF18942">
    <property type="entry name" value="DUF5689"/>
    <property type="match status" value="1"/>
</dbReference>
<dbReference type="RefSeq" id="WP_188360931.1">
    <property type="nucleotide sequence ID" value="NZ_BMFG01000002.1"/>
</dbReference>
<evidence type="ECO:0000259" key="2">
    <source>
        <dbReference type="Pfam" id="PF18942"/>
    </source>
</evidence>
<feature type="signal peptide" evidence="1">
    <location>
        <begin position="1"/>
        <end position="24"/>
    </location>
</feature>